<dbReference type="Gene3D" id="1.20.1530.20">
    <property type="match status" value="1"/>
</dbReference>
<feature type="transmembrane region" description="Helical" evidence="8">
    <location>
        <begin position="125"/>
        <end position="142"/>
    </location>
</feature>
<dbReference type="InterPro" id="IPR004776">
    <property type="entry name" value="Mem_transp_PIN-like"/>
</dbReference>
<evidence type="ECO:0000313" key="10">
    <source>
        <dbReference type="Proteomes" id="UP000434241"/>
    </source>
</evidence>
<evidence type="ECO:0000256" key="8">
    <source>
        <dbReference type="SAM" id="Phobius"/>
    </source>
</evidence>
<dbReference type="PANTHER" id="PTHR36838">
    <property type="entry name" value="AUXIN EFFLUX CARRIER FAMILY PROTEIN"/>
    <property type="match status" value="1"/>
</dbReference>
<evidence type="ECO:0000313" key="9">
    <source>
        <dbReference type="EMBL" id="MSS57113.1"/>
    </source>
</evidence>
<organism evidence="9 10">
    <name type="scientific">Holdemanella porci</name>
    <dbReference type="NCBI Taxonomy" id="2652276"/>
    <lineage>
        <taxon>Bacteria</taxon>
        <taxon>Bacillati</taxon>
        <taxon>Bacillota</taxon>
        <taxon>Erysipelotrichia</taxon>
        <taxon>Erysipelotrichales</taxon>
        <taxon>Erysipelotrichaceae</taxon>
        <taxon>Holdemanella</taxon>
    </lineage>
</organism>
<evidence type="ECO:0000256" key="7">
    <source>
        <dbReference type="ARBA" id="ARBA00023136"/>
    </source>
</evidence>
<reference evidence="9 10" key="1">
    <citation type="submission" date="2019-08" db="EMBL/GenBank/DDBJ databases">
        <title>In-depth cultivation of the pig gut microbiome towards novel bacterial diversity and tailored functional studies.</title>
        <authorList>
            <person name="Wylensek D."/>
            <person name="Hitch T.C.A."/>
            <person name="Clavel T."/>
        </authorList>
    </citation>
    <scope>NUCLEOTIDE SEQUENCE [LARGE SCALE GENOMIC DNA]</scope>
    <source>
        <strain evidence="9 10">LKV-472-APC-3</strain>
    </source>
</reference>
<keyword evidence="3" id="KW-0813">Transport</keyword>
<keyword evidence="7 8" id="KW-0472">Membrane</keyword>
<evidence type="ECO:0000256" key="5">
    <source>
        <dbReference type="ARBA" id="ARBA00022692"/>
    </source>
</evidence>
<keyword evidence="10" id="KW-1185">Reference proteome</keyword>
<keyword evidence="6 8" id="KW-1133">Transmembrane helix</keyword>
<name>A0A6N7V491_9FIRM</name>
<feature type="transmembrane region" description="Helical" evidence="8">
    <location>
        <begin position="279"/>
        <end position="300"/>
    </location>
</feature>
<dbReference type="GO" id="GO:0055085">
    <property type="term" value="P:transmembrane transport"/>
    <property type="evidence" value="ECO:0007669"/>
    <property type="project" value="InterPro"/>
</dbReference>
<feature type="transmembrane region" description="Helical" evidence="8">
    <location>
        <begin position="66"/>
        <end position="85"/>
    </location>
</feature>
<accession>A0A6N7V491</accession>
<dbReference type="GeneID" id="93159545"/>
<evidence type="ECO:0000256" key="3">
    <source>
        <dbReference type="ARBA" id="ARBA00022448"/>
    </source>
</evidence>
<dbReference type="Pfam" id="PF03547">
    <property type="entry name" value="Mem_trans"/>
    <property type="match status" value="2"/>
</dbReference>
<dbReference type="InterPro" id="IPR038770">
    <property type="entry name" value="Na+/solute_symporter_sf"/>
</dbReference>
<keyword evidence="5 8" id="KW-0812">Transmembrane</keyword>
<protein>
    <submittedName>
        <fullName evidence="9">AEC family transporter</fullName>
    </submittedName>
</protein>
<evidence type="ECO:0000256" key="6">
    <source>
        <dbReference type="ARBA" id="ARBA00022989"/>
    </source>
</evidence>
<feature type="transmembrane region" description="Helical" evidence="8">
    <location>
        <begin position="163"/>
        <end position="182"/>
    </location>
</feature>
<feature type="transmembrane region" description="Helical" evidence="8">
    <location>
        <begin position="36"/>
        <end position="54"/>
    </location>
</feature>
<comment type="similarity">
    <text evidence="2">Belongs to the auxin efflux carrier (TC 2.A.69) family.</text>
</comment>
<comment type="caution">
    <text evidence="9">The sequence shown here is derived from an EMBL/GenBank/DDBJ whole genome shotgun (WGS) entry which is preliminary data.</text>
</comment>
<dbReference type="RefSeq" id="WP_154556653.1">
    <property type="nucleotide sequence ID" value="NZ_JBQHQE010000016.1"/>
</dbReference>
<dbReference type="GO" id="GO:0005886">
    <property type="term" value="C:plasma membrane"/>
    <property type="evidence" value="ECO:0007669"/>
    <property type="project" value="UniProtKB-SubCell"/>
</dbReference>
<feature type="transmembrane region" description="Helical" evidence="8">
    <location>
        <begin position="97"/>
        <end position="119"/>
    </location>
</feature>
<comment type="subcellular location">
    <subcellularLocation>
        <location evidence="1">Cell membrane</location>
        <topology evidence="1">Multi-pass membrane protein</topology>
    </subcellularLocation>
</comment>
<evidence type="ECO:0000256" key="1">
    <source>
        <dbReference type="ARBA" id="ARBA00004651"/>
    </source>
</evidence>
<evidence type="ECO:0000256" key="4">
    <source>
        <dbReference type="ARBA" id="ARBA00022475"/>
    </source>
</evidence>
<keyword evidence="4" id="KW-1003">Cell membrane</keyword>
<proteinExistence type="inferred from homology"/>
<gene>
    <name evidence="9" type="ORF">FYJ55_09635</name>
</gene>
<feature type="transmembrane region" description="Helical" evidence="8">
    <location>
        <begin position="218"/>
        <end position="242"/>
    </location>
</feature>
<feature type="transmembrane region" description="Helical" evidence="8">
    <location>
        <begin position="188"/>
        <end position="206"/>
    </location>
</feature>
<feature type="transmembrane region" description="Helical" evidence="8">
    <location>
        <begin position="248"/>
        <end position="267"/>
    </location>
</feature>
<dbReference type="Proteomes" id="UP000434241">
    <property type="component" value="Unassembled WGS sequence"/>
</dbReference>
<dbReference type="EMBL" id="VUMR01000071">
    <property type="protein sequence ID" value="MSS57113.1"/>
    <property type="molecule type" value="Genomic_DNA"/>
</dbReference>
<feature type="transmembrane region" description="Helical" evidence="8">
    <location>
        <begin position="6"/>
        <end position="24"/>
    </location>
</feature>
<dbReference type="AlphaFoldDB" id="A0A6N7V491"/>
<sequence>MNITTIVTQMTILLLIMIVGFVGAKKNIFNDEVNVYASNILLKIGIPGLIISSVKNGSPFTGSELLNVLIIFSLFTIFTGIVSKISVEVLHIQKNKALWQFMILFTNAGFMGLPAIQAILGDQAMLYGALFLLPLNCLMYGYGESLFRKGGFSFKKFMNGPMIASIVALILCIFSIKLPYVLAQTCTYIGNVTTPLSMMVIGAGLVKMDVKELLDIKLWAFTIFKMIVLPLIYMLSLSIFQIDPLIENTIILIMCMPVASNSSVYALMYGEDATLASKAIFLTSVSCVVTIPIVFILHNLQIM</sequence>
<dbReference type="PANTHER" id="PTHR36838:SF1">
    <property type="entry name" value="SLR1864 PROTEIN"/>
    <property type="match status" value="1"/>
</dbReference>
<evidence type="ECO:0000256" key="2">
    <source>
        <dbReference type="ARBA" id="ARBA00010145"/>
    </source>
</evidence>